<dbReference type="Gene3D" id="2.30.30.30">
    <property type="match status" value="1"/>
</dbReference>
<dbReference type="PROSITE" id="PS01108">
    <property type="entry name" value="RIBOSOMAL_L24"/>
    <property type="match status" value="1"/>
</dbReference>
<dbReference type="EMBL" id="CP124755">
    <property type="protein sequence ID" value="WGZ90504.1"/>
    <property type="molecule type" value="Genomic_DNA"/>
</dbReference>
<evidence type="ECO:0000256" key="7">
    <source>
        <dbReference type="ARBA" id="ARBA00058688"/>
    </source>
</evidence>
<dbReference type="HAMAP" id="MF_01326_B">
    <property type="entry name" value="Ribosomal_uL24_B"/>
    <property type="match status" value="1"/>
</dbReference>
<dbReference type="InterPro" id="IPR008991">
    <property type="entry name" value="Translation_prot_SH3-like_sf"/>
</dbReference>
<organism evidence="11">
    <name type="scientific">Candidatus Thiocaldithrix dubininis</name>
    <dbReference type="NCBI Taxonomy" id="3080823"/>
    <lineage>
        <taxon>Bacteria</taxon>
        <taxon>Pseudomonadati</taxon>
        <taxon>Pseudomonadota</taxon>
        <taxon>Gammaproteobacteria</taxon>
        <taxon>Thiotrichales</taxon>
        <taxon>Thiotrichaceae</taxon>
        <taxon>Candidatus Thiocaldithrix</taxon>
    </lineage>
</organism>
<dbReference type="InterPro" id="IPR005824">
    <property type="entry name" value="KOW"/>
</dbReference>
<accession>A0AA95H7T8</accession>
<dbReference type="CDD" id="cd06089">
    <property type="entry name" value="KOW_RPL26"/>
    <property type="match status" value="1"/>
</dbReference>
<evidence type="ECO:0000256" key="2">
    <source>
        <dbReference type="ARBA" id="ARBA00022730"/>
    </source>
</evidence>
<sequence length="105" mass="11451">MRKIRSNDEVVVITGKDKGRRGKVMQVLANGKVLVQGINRVKKHVKPNPNAGVQGGIVEKEMPMDSSNVMLVNPATGKGDRVGFKLLEDGKKVRVFKSNGERVDA</sequence>
<protein>
    <recommendedName>
        <fullName evidence="6 8">Large ribosomal subunit protein uL24</fullName>
    </recommendedName>
</protein>
<dbReference type="NCBIfam" id="TIGR01079">
    <property type="entry name" value="rplX_bact"/>
    <property type="match status" value="1"/>
</dbReference>
<evidence type="ECO:0000259" key="10">
    <source>
        <dbReference type="SMART" id="SM00739"/>
    </source>
</evidence>
<keyword evidence="5 8" id="KW-0687">Ribonucleoprotein</keyword>
<dbReference type="InterPro" id="IPR014722">
    <property type="entry name" value="Rib_uL2_dom2"/>
</dbReference>
<dbReference type="Proteomes" id="UP001300672">
    <property type="component" value="Chromosome"/>
</dbReference>
<dbReference type="GO" id="GO:0019843">
    <property type="term" value="F:rRNA binding"/>
    <property type="evidence" value="ECO:0007669"/>
    <property type="project" value="UniProtKB-UniRule"/>
</dbReference>
<name>A0AA95H7T8_9GAMM</name>
<evidence type="ECO:0000256" key="6">
    <source>
        <dbReference type="ARBA" id="ARBA00035206"/>
    </source>
</evidence>
<dbReference type="GO" id="GO:1990904">
    <property type="term" value="C:ribonucleoprotein complex"/>
    <property type="evidence" value="ECO:0007669"/>
    <property type="project" value="UniProtKB-KW"/>
</dbReference>
<evidence type="ECO:0000256" key="9">
    <source>
        <dbReference type="RuleBase" id="RU003477"/>
    </source>
</evidence>
<dbReference type="Pfam" id="PF00467">
    <property type="entry name" value="KOW"/>
    <property type="match status" value="1"/>
</dbReference>
<evidence type="ECO:0000256" key="1">
    <source>
        <dbReference type="ARBA" id="ARBA00010618"/>
    </source>
</evidence>
<dbReference type="GO" id="GO:0005840">
    <property type="term" value="C:ribosome"/>
    <property type="evidence" value="ECO:0007669"/>
    <property type="project" value="UniProtKB-KW"/>
</dbReference>
<feature type="domain" description="KOW" evidence="10">
    <location>
        <begin position="3"/>
        <end position="30"/>
    </location>
</feature>
<dbReference type="SMART" id="SM00739">
    <property type="entry name" value="KOW"/>
    <property type="match status" value="1"/>
</dbReference>
<dbReference type="InterPro" id="IPR005825">
    <property type="entry name" value="Ribosomal_uL24_CS"/>
</dbReference>
<evidence type="ECO:0000313" key="11">
    <source>
        <dbReference type="EMBL" id="WGZ90504.1"/>
    </source>
</evidence>
<comment type="function">
    <text evidence="7 8">One of the proteins that surrounds the polypeptide exit tunnel on the outside of the subunit.</text>
</comment>
<comment type="subunit">
    <text evidence="8">Part of the 50S ribosomal subunit.</text>
</comment>
<dbReference type="InterPro" id="IPR057264">
    <property type="entry name" value="Ribosomal_uL24_C"/>
</dbReference>
<dbReference type="GO" id="GO:0003735">
    <property type="term" value="F:structural constituent of ribosome"/>
    <property type="evidence" value="ECO:0007669"/>
    <property type="project" value="InterPro"/>
</dbReference>
<reference evidence="11" key="2">
    <citation type="submission" date="2023-04" db="EMBL/GenBank/DDBJ databases">
        <authorList>
            <person name="Beletskiy A.V."/>
            <person name="Mardanov A.V."/>
            <person name="Ravin N.V."/>
        </authorList>
    </citation>
    <scope>NUCLEOTIDE SEQUENCE</scope>
    <source>
        <strain evidence="11">GKL-01</strain>
    </source>
</reference>
<dbReference type="InterPro" id="IPR003256">
    <property type="entry name" value="Ribosomal_uL24"/>
</dbReference>
<evidence type="ECO:0000256" key="5">
    <source>
        <dbReference type="ARBA" id="ARBA00023274"/>
    </source>
</evidence>
<dbReference type="KEGG" id="tdu:QJT80_13575"/>
<proteinExistence type="inferred from homology"/>
<comment type="similarity">
    <text evidence="1 8 9">Belongs to the universal ribosomal protein uL24 family.</text>
</comment>
<reference evidence="11" key="1">
    <citation type="journal article" date="2023" name="Int. J. Mol. Sci.">
        <title>Metagenomics Revealed a New Genus 'Candidatus Thiocaldithrix dubininis' gen. nov., sp. nov. and a New Species 'Candidatus Thiothrix putei' sp. nov. in the Family Thiotrichaceae, Some Members of Which Have Traits of Both Na+- and H+-Motive Energetics.</title>
        <authorList>
            <person name="Ravin N.V."/>
            <person name="Muntyan M.S."/>
            <person name="Smolyakov D.D."/>
            <person name="Rudenko T.S."/>
            <person name="Beletsky A.V."/>
            <person name="Mardanov A.V."/>
            <person name="Grabovich M.Y."/>
        </authorList>
    </citation>
    <scope>NUCLEOTIDE SEQUENCE</scope>
    <source>
        <strain evidence="11">GKL-01</strain>
    </source>
</reference>
<dbReference type="FunFam" id="2.30.30.30:FF:000004">
    <property type="entry name" value="50S ribosomal protein L24"/>
    <property type="match status" value="1"/>
</dbReference>
<gene>
    <name evidence="8 11" type="primary">rplX</name>
    <name evidence="11" type="ORF">QJT80_13575</name>
</gene>
<dbReference type="AlphaFoldDB" id="A0AA95H7T8"/>
<dbReference type="GO" id="GO:0006412">
    <property type="term" value="P:translation"/>
    <property type="evidence" value="ECO:0007669"/>
    <property type="project" value="UniProtKB-UniRule"/>
</dbReference>
<evidence type="ECO:0000256" key="3">
    <source>
        <dbReference type="ARBA" id="ARBA00022884"/>
    </source>
</evidence>
<dbReference type="PANTHER" id="PTHR12903">
    <property type="entry name" value="MITOCHONDRIAL RIBOSOMAL PROTEIN L24"/>
    <property type="match status" value="1"/>
</dbReference>
<evidence type="ECO:0000256" key="4">
    <source>
        <dbReference type="ARBA" id="ARBA00022980"/>
    </source>
</evidence>
<dbReference type="SUPFAM" id="SSF50104">
    <property type="entry name" value="Translation proteins SH3-like domain"/>
    <property type="match status" value="1"/>
</dbReference>
<comment type="function">
    <text evidence="8">One of two assembly initiator proteins, it binds directly to the 5'-end of the 23S rRNA, where it nucleates assembly of the 50S subunit.</text>
</comment>
<dbReference type="Pfam" id="PF17136">
    <property type="entry name" value="ribosomal_L24"/>
    <property type="match status" value="1"/>
</dbReference>
<keyword evidence="3 8" id="KW-0694">RNA-binding</keyword>
<keyword evidence="2 8" id="KW-0699">rRNA-binding</keyword>
<keyword evidence="4 8" id="KW-0689">Ribosomal protein</keyword>
<dbReference type="InterPro" id="IPR041988">
    <property type="entry name" value="Ribosomal_uL24_KOW"/>
</dbReference>
<evidence type="ECO:0000256" key="8">
    <source>
        <dbReference type="HAMAP-Rule" id="MF_01326"/>
    </source>
</evidence>